<dbReference type="Pfam" id="PF08378">
    <property type="entry name" value="NERD"/>
    <property type="match status" value="1"/>
</dbReference>
<dbReference type="InterPro" id="IPR027417">
    <property type="entry name" value="P-loop_NTPase"/>
</dbReference>
<keyword evidence="4" id="KW-0067">ATP-binding</keyword>
<dbReference type="Pfam" id="PF13361">
    <property type="entry name" value="UvrD_C"/>
    <property type="match status" value="2"/>
</dbReference>
<dbReference type="Proteomes" id="UP000473574">
    <property type="component" value="Unassembled WGS sequence"/>
</dbReference>
<dbReference type="GO" id="GO:0016787">
    <property type="term" value="F:hydrolase activity"/>
    <property type="evidence" value="ECO:0007669"/>
    <property type="project" value="UniProtKB-KW"/>
</dbReference>
<organism evidence="7 8">
    <name type="scientific">Adonisia turfae CCMR0082</name>
    <dbReference type="NCBI Taxonomy" id="2304604"/>
    <lineage>
        <taxon>Bacteria</taxon>
        <taxon>Bacillati</taxon>
        <taxon>Cyanobacteriota</taxon>
        <taxon>Adonisia</taxon>
        <taxon>Adonisia turfae</taxon>
    </lineage>
</organism>
<dbReference type="AlphaFoldDB" id="A0A6M0S9Q9"/>
<evidence type="ECO:0000256" key="1">
    <source>
        <dbReference type="ARBA" id="ARBA00022741"/>
    </source>
</evidence>
<accession>A0A6M0S9Q9</accession>
<evidence type="ECO:0000313" key="8">
    <source>
        <dbReference type="Proteomes" id="UP000473574"/>
    </source>
</evidence>
<dbReference type="RefSeq" id="WP_163671713.1">
    <property type="nucleotide sequence ID" value="NZ_QZCE01000002.1"/>
</dbReference>
<evidence type="ECO:0000259" key="5">
    <source>
        <dbReference type="Pfam" id="PF08378"/>
    </source>
</evidence>
<dbReference type="PANTHER" id="PTHR11070:SF2">
    <property type="entry name" value="ATP-DEPENDENT DNA HELICASE SRS2"/>
    <property type="match status" value="1"/>
</dbReference>
<dbReference type="InterPro" id="IPR000212">
    <property type="entry name" value="DNA_helicase_UvrD/REP"/>
</dbReference>
<evidence type="ECO:0000256" key="3">
    <source>
        <dbReference type="ARBA" id="ARBA00022806"/>
    </source>
</evidence>
<evidence type="ECO:0000313" key="7">
    <source>
        <dbReference type="EMBL" id="NEZ65150.1"/>
    </source>
</evidence>
<evidence type="ECO:0000256" key="4">
    <source>
        <dbReference type="ARBA" id="ARBA00022840"/>
    </source>
</evidence>
<feature type="domain" description="NERD" evidence="5">
    <location>
        <begin position="3"/>
        <end position="96"/>
    </location>
</feature>
<dbReference type="GO" id="GO:0005524">
    <property type="term" value="F:ATP binding"/>
    <property type="evidence" value="ECO:0007669"/>
    <property type="project" value="UniProtKB-KW"/>
</dbReference>
<feature type="domain" description="UvrD-like helicase C-terminal" evidence="6">
    <location>
        <begin position="414"/>
        <end position="528"/>
    </location>
</feature>
<proteinExistence type="predicted"/>
<reference evidence="7 8" key="1">
    <citation type="journal article" date="2020" name="Microb. Ecol.">
        <title>Ecogenomics of the Marine Benthic Filamentous Cyanobacterium Adonisia.</title>
        <authorList>
            <person name="Walter J.M."/>
            <person name="Coutinho F.H."/>
            <person name="Leomil L."/>
            <person name="Hargreaves P.I."/>
            <person name="Campeao M.E."/>
            <person name="Vieira V.V."/>
            <person name="Silva B.S."/>
            <person name="Fistarol G.O."/>
            <person name="Salomon P.S."/>
            <person name="Sawabe T."/>
            <person name="Mino S."/>
            <person name="Hosokawa M."/>
            <person name="Miyashita H."/>
            <person name="Maruyama F."/>
            <person name="van Verk M.C."/>
            <person name="Dutilh B.E."/>
            <person name="Thompson C.C."/>
            <person name="Thompson F.L."/>
        </authorList>
    </citation>
    <scope>NUCLEOTIDE SEQUENCE [LARGE SCALE GENOMIC DNA]</scope>
    <source>
        <strain evidence="7 8">CCMR0082</strain>
    </source>
</reference>
<dbReference type="PANTHER" id="PTHR11070">
    <property type="entry name" value="UVRD / RECB / PCRA DNA HELICASE FAMILY MEMBER"/>
    <property type="match status" value="1"/>
</dbReference>
<keyword evidence="3 7" id="KW-0347">Helicase</keyword>
<protein>
    <submittedName>
        <fullName evidence="7">DNA helicase II</fullName>
    </submittedName>
</protein>
<sequence length="611" mass="69959">MWPGERRLAERLQQKLESDYLLWYNVPVGHKRQRPDFIVLHPLRGIIILEVKDWSLDNIKEVNPDSWTVLTSEGNKSFKHPLEQAKSYTLAIANQLQLDPLLCQTEARYAGKLVCPYSHGAVFPNILRKDLEARYAQEPGLENILPAHLVICQDEMFPSVEPTDFQERLWNLCTHQFGKPLTAEQIDRIRYHIFPEIRLSVYTHITETEKKQSDKAQKPPDLIRVMDLQQEQLARSLGDGHRIIHGVAGSGKTMILLYRCRYLAENTTKPILVLCYNRTLASYLQAELHNTHQVTICSIHKWCYELIQEYKIPIPHSKKFSNNKSAYCNALVTCVLRRLETGHIPTGQYGAVLVDEGHDFKADWYKLVVQMVDPITNSLLVLYDDAQSIYGETGQKHFSFRSVGIQARGRTTILRINYRNTVEILSLANTFAHNLLCARDNKDEDQPILVQPETAGRHGPKPTIIDFPSFDTEVDYLIDQLQELKAQGRNWYEIALIYRGNFSYGDSFVAQILVKRMEKAGIPVNWISNSQNNLPYDPTKNSVTLVTMHSSKGLEFSAVLLCGLGFMYENEANLAQEVRLLYVAITRATEQLVITGTSQSVFMNRLKQAQE</sequence>
<name>A0A6M0S9Q9_9CYAN</name>
<evidence type="ECO:0000256" key="2">
    <source>
        <dbReference type="ARBA" id="ARBA00022801"/>
    </source>
</evidence>
<dbReference type="GO" id="GO:0000725">
    <property type="term" value="P:recombinational repair"/>
    <property type="evidence" value="ECO:0007669"/>
    <property type="project" value="TreeGrafter"/>
</dbReference>
<dbReference type="InterPro" id="IPR011528">
    <property type="entry name" value="NERD"/>
</dbReference>
<dbReference type="SUPFAM" id="SSF52540">
    <property type="entry name" value="P-loop containing nucleoside triphosphate hydrolases"/>
    <property type="match status" value="1"/>
</dbReference>
<dbReference type="GO" id="GO:0003677">
    <property type="term" value="F:DNA binding"/>
    <property type="evidence" value="ECO:0007669"/>
    <property type="project" value="InterPro"/>
</dbReference>
<comment type="caution">
    <text evidence="7">The sequence shown here is derived from an EMBL/GenBank/DDBJ whole genome shotgun (WGS) entry which is preliminary data.</text>
</comment>
<keyword evidence="2" id="KW-0378">Hydrolase</keyword>
<dbReference type="Pfam" id="PF13245">
    <property type="entry name" value="AAA_19"/>
    <property type="match status" value="1"/>
</dbReference>
<keyword evidence="1" id="KW-0547">Nucleotide-binding</keyword>
<evidence type="ECO:0000259" key="6">
    <source>
        <dbReference type="Pfam" id="PF13361"/>
    </source>
</evidence>
<dbReference type="Gene3D" id="3.40.50.300">
    <property type="entry name" value="P-loop containing nucleotide triphosphate hydrolases"/>
    <property type="match status" value="2"/>
</dbReference>
<feature type="domain" description="UvrD-like helicase C-terminal" evidence="6">
    <location>
        <begin position="539"/>
        <end position="598"/>
    </location>
</feature>
<dbReference type="InterPro" id="IPR014017">
    <property type="entry name" value="DNA_helicase_UvrD-like_C"/>
</dbReference>
<gene>
    <name evidence="7" type="ORF">D0962_20625</name>
</gene>
<dbReference type="GO" id="GO:0043138">
    <property type="term" value="F:3'-5' DNA helicase activity"/>
    <property type="evidence" value="ECO:0007669"/>
    <property type="project" value="TreeGrafter"/>
</dbReference>
<dbReference type="EMBL" id="QZCE01000002">
    <property type="protein sequence ID" value="NEZ65150.1"/>
    <property type="molecule type" value="Genomic_DNA"/>
</dbReference>